<sequence>MKTAVALALLSTLCVLGQSVSSLSDGNTRANIQRDLQNVIDSVTSTQNTAIDMVKSTASMKLKRQMLCWKLAANRVLSTALPANNALTQLYQEFDDLSKKLPTATDEEINGYLFTVLEGTNSYVTRTLATGNGMMTNINNQIKALGLDFTC</sequence>
<gene>
    <name evidence="1" type="ORF">GE061_003119</name>
</gene>
<keyword evidence="2" id="KW-1185">Reference proteome</keyword>
<name>A0A6A4J4M7_APOLU</name>
<proteinExistence type="predicted"/>
<protein>
    <submittedName>
        <fullName evidence="1">Uncharacterized protein</fullName>
    </submittedName>
</protein>
<dbReference type="EMBL" id="WIXP02000011">
    <property type="protein sequence ID" value="KAF6202717.1"/>
    <property type="molecule type" value="Genomic_DNA"/>
</dbReference>
<dbReference type="Proteomes" id="UP000466442">
    <property type="component" value="Unassembled WGS sequence"/>
</dbReference>
<accession>A0A6A4J4M7</accession>
<organism evidence="1 2">
    <name type="scientific">Apolygus lucorum</name>
    <name type="common">Small green plant bug</name>
    <name type="synonym">Lygocoris lucorum</name>
    <dbReference type="NCBI Taxonomy" id="248454"/>
    <lineage>
        <taxon>Eukaryota</taxon>
        <taxon>Metazoa</taxon>
        <taxon>Ecdysozoa</taxon>
        <taxon>Arthropoda</taxon>
        <taxon>Hexapoda</taxon>
        <taxon>Insecta</taxon>
        <taxon>Pterygota</taxon>
        <taxon>Neoptera</taxon>
        <taxon>Paraneoptera</taxon>
        <taxon>Hemiptera</taxon>
        <taxon>Heteroptera</taxon>
        <taxon>Panheteroptera</taxon>
        <taxon>Cimicomorpha</taxon>
        <taxon>Miridae</taxon>
        <taxon>Mirini</taxon>
        <taxon>Apolygus</taxon>
    </lineage>
</organism>
<comment type="caution">
    <text evidence="1">The sequence shown here is derived from an EMBL/GenBank/DDBJ whole genome shotgun (WGS) entry which is preliminary data.</text>
</comment>
<dbReference type="AlphaFoldDB" id="A0A6A4J4M7"/>
<evidence type="ECO:0000313" key="2">
    <source>
        <dbReference type="Proteomes" id="UP000466442"/>
    </source>
</evidence>
<reference evidence="1" key="1">
    <citation type="journal article" date="2021" name="Mol. Ecol. Resour.">
        <title>Apolygus lucorum genome provides insights into omnivorousness and mesophyll feeding.</title>
        <authorList>
            <person name="Liu Y."/>
            <person name="Liu H."/>
            <person name="Wang H."/>
            <person name="Huang T."/>
            <person name="Liu B."/>
            <person name="Yang B."/>
            <person name="Yin L."/>
            <person name="Li B."/>
            <person name="Zhang Y."/>
            <person name="Zhang S."/>
            <person name="Jiang F."/>
            <person name="Zhang X."/>
            <person name="Ren Y."/>
            <person name="Wang B."/>
            <person name="Wang S."/>
            <person name="Lu Y."/>
            <person name="Wu K."/>
            <person name="Fan W."/>
            <person name="Wang G."/>
        </authorList>
    </citation>
    <scope>NUCLEOTIDE SEQUENCE</scope>
    <source>
        <strain evidence="1">12Hb</strain>
    </source>
</reference>
<evidence type="ECO:0000313" key="1">
    <source>
        <dbReference type="EMBL" id="KAF6202717.1"/>
    </source>
</evidence>